<dbReference type="GO" id="GO:0016787">
    <property type="term" value="F:hydrolase activity"/>
    <property type="evidence" value="ECO:0007669"/>
    <property type="project" value="UniProtKB-KW"/>
</dbReference>
<dbReference type="InterPro" id="IPR036514">
    <property type="entry name" value="SGNH_hydro_sf"/>
</dbReference>
<name>A0ABS3YIK8_9BACT</name>
<keyword evidence="3" id="KW-0378">Hydrolase</keyword>
<dbReference type="SUPFAM" id="SSF52266">
    <property type="entry name" value="SGNH hydrolase"/>
    <property type="match status" value="2"/>
</dbReference>
<dbReference type="PANTHER" id="PTHR30383">
    <property type="entry name" value="THIOESTERASE 1/PROTEASE 1/LYSOPHOSPHOLIPASE L1"/>
    <property type="match status" value="1"/>
</dbReference>
<dbReference type="Gene3D" id="3.40.50.1110">
    <property type="entry name" value="SGNH hydrolase"/>
    <property type="match status" value="2"/>
</dbReference>
<comment type="caution">
    <text evidence="3">The sequence shown here is derived from an EMBL/GenBank/DDBJ whole genome shotgun (WGS) entry which is preliminary data.</text>
</comment>
<feature type="domain" description="SGNH hydrolase-type esterase" evidence="2">
    <location>
        <begin position="31"/>
        <end position="191"/>
    </location>
</feature>
<evidence type="ECO:0000313" key="3">
    <source>
        <dbReference type="EMBL" id="MBO9154270.1"/>
    </source>
</evidence>
<dbReference type="Pfam" id="PF13472">
    <property type="entry name" value="Lipase_GDSL_2"/>
    <property type="match status" value="1"/>
</dbReference>
<organism evidence="3 4">
    <name type="scientific">Chitinophaga chungangae</name>
    <dbReference type="NCBI Taxonomy" id="2821488"/>
    <lineage>
        <taxon>Bacteria</taxon>
        <taxon>Pseudomonadati</taxon>
        <taxon>Bacteroidota</taxon>
        <taxon>Chitinophagia</taxon>
        <taxon>Chitinophagales</taxon>
        <taxon>Chitinophagaceae</taxon>
        <taxon>Chitinophaga</taxon>
    </lineage>
</organism>
<sequence>MQRRTFLYTTALGALAGVAGIPALSNTPRQDYLVINAGIGGNNTVDLLKRIDKDCLAHSPALTVLMIGTNDMNSMKYVPLEQFGANLSTIIEKIQAKNSRVLLMTICPFIEQFLLTRHKREHYGEEGPSGRRLAVNDTIRELAAKHNTSLLDLGALFDKAGKVGTGKDSLIQNPENSGRTDGVHPTVEGYRFIGLAVRDFIVYNGLPQQRIVCFGDSITAGDGGTEKNSYPAVLKRLLAGA</sequence>
<dbReference type="RefSeq" id="WP_209147389.1">
    <property type="nucleotide sequence ID" value="NZ_JAGHKP010000003.1"/>
</dbReference>
<protein>
    <submittedName>
        <fullName evidence="3">SGNH/GDSL hydrolase family protein</fullName>
    </submittedName>
</protein>
<reference evidence="4" key="1">
    <citation type="submission" date="2021-03" db="EMBL/GenBank/DDBJ databases">
        <title>Assistant Professor.</title>
        <authorList>
            <person name="Huq M.A."/>
        </authorList>
    </citation>
    <scope>NUCLEOTIDE SEQUENCE [LARGE SCALE GENOMIC DNA]</scope>
    <source>
        <strain evidence="4">MAH-28</strain>
    </source>
</reference>
<dbReference type="Proteomes" id="UP000679126">
    <property type="component" value="Unassembled WGS sequence"/>
</dbReference>
<evidence type="ECO:0000256" key="1">
    <source>
        <dbReference type="SAM" id="SignalP"/>
    </source>
</evidence>
<keyword evidence="1" id="KW-0732">Signal</keyword>
<keyword evidence="4" id="KW-1185">Reference proteome</keyword>
<evidence type="ECO:0000313" key="4">
    <source>
        <dbReference type="Proteomes" id="UP000679126"/>
    </source>
</evidence>
<feature type="chain" id="PRO_5046149681" evidence="1">
    <location>
        <begin position="17"/>
        <end position="241"/>
    </location>
</feature>
<dbReference type="EMBL" id="JAGHKP010000003">
    <property type="protein sequence ID" value="MBO9154270.1"/>
    <property type="molecule type" value="Genomic_DNA"/>
</dbReference>
<evidence type="ECO:0000259" key="2">
    <source>
        <dbReference type="Pfam" id="PF13472"/>
    </source>
</evidence>
<dbReference type="InterPro" id="IPR013830">
    <property type="entry name" value="SGNH_hydro"/>
</dbReference>
<feature type="signal peptide" evidence="1">
    <location>
        <begin position="1"/>
        <end position="16"/>
    </location>
</feature>
<proteinExistence type="predicted"/>
<gene>
    <name evidence="3" type="ORF">J7I43_18735</name>
</gene>
<accession>A0ABS3YIK8</accession>
<dbReference type="InterPro" id="IPR051532">
    <property type="entry name" value="Ester_Hydrolysis_Enzymes"/>
</dbReference>